<feature type="domain" description="PUA" evidence="1">
    <location>
        <begin position="81"/>
        <end position="148"/>
    </location>
</feature>
<dbReference type="Pfam" id="PF01472">
    <property type="entry name" value="PUA"/>
    <property type="match status" value="1"/>
</dbReference>
<gene>
    <name evidence="2" type="ORF">B9Q02_00280</name>
</gene>
<protein>
    <recommendedName>
        <fullName evidence="1">PUA domain-containing protein</fullName>
    </recommendedName>
</protein>
<sequence>MYLKLNLILHQASKREIEGLNVYLEPLNFNKKSNTLWIAKIDKEVSVLLLDKKIPIIVRVSNNVVPFLTVASKYESLCSIIEVDKGAVEKILNGADVMAPGITFLKEGVINSVLVKSPEKQTIAVGIFHSDWRDNFKKRKGKVVINLHYKNDKLFKRLSENSILPRETF</sequence>
<name>A0A2R6AKH1_9ARCH</name>
<dbReference type="GO" id="GO:0003723">
    <property type="term" value="F:RNA binding"/>
    <property type="evidence" value="ECO:0007669"/>
    <property type="project" value="InterPro"/>
</dbReference>
<dbReference type="Gene3D" id="3.10.450.120">
    <property type="entry name" value="Pre-PUA domain, domain 1"/>
    <property type="match status" value="1"/>
</dbReference>
<dbReference type="EMBL" id="NEXD01000001">
    <property type="protein sequence ID" value="PSN86880.1"/>
    <property type="molecule type" value="Genomic_DNA"/>
</dbReference>
<evidence type="ECO:0000313" key="3">
    <source>
        <dbReference type="Proteomes" id="UP000240569"/>
    </source>
</evidence>
<evidence type="ECO:0000259" key="1">
    <source>
        <dbReference type="Pfam" id="PF01472"/>
    </source>
</evidence>
<evidence type="ECO:0000313" key="2">
    <source>
        <dbReference type="EMBL" id="PSN86880.1"/>
    </source>
</evidence>
<dbReference type="InterPro" id="IPR002478">
    <property type="entry name" value="PUA"/>
</dbReference>
<dbReference type="SUPFAM" id="SSF88697">
    <property type="entry name" value="PUA domain-like"/>
    <property type="match status" value="1"/>
</dbReference>
<dbReference type="InterPro" id="IPR015947">
    <property type="entry name" value="PUA-like_sf"/>
</dbReference>
<dbReference type="PROSITE" id="PS50890">
    <property type="entry name" value="PUA"/>
    <property type="match status" value="1"/>
</dbReference>
<dbReference type="Gene3D" id="2.30.130.10">
    <property type="entry name" value="PUA domain"/>
    <property type="match status" value="1"/>
</dbReference>
<organism evidence="2 3">
    <name type="scientific">Candidatus Marsarchaeota G1 archaeon BE_D</name>
    <dbReference type="NCBI Taxonomy" id="1978156"/>
    <lineage>
        <taxon>Archaea</taxon>
        <taxon>Candidatus Marsarchaeota</taxon>
        <taxon>Candidatus Marsarchaeota group 1</taxon>
    </lineage>
</organism>
<dbReference type="PANTHER" id="PTHR22798:SF0">
    <property type="entry name" value="MALIGNANT T-CELL-AMPLIFIED SEQUENCE 1"/>
    <property type="match status" value="1"/>
</dbReference>
<dbReference type="Proteomes" id="UP000240569">
    <property type="component" value="Unassembled WGS sequence"/>
</dbReference>
<reference evidence="2 3" key="1">
    <citation type="submission" date="2017-04" db="EMBL/GenBank/DDBJ databases">
        <title>Novel microbial lineages endemic to geothermal iron-oxide mats fill important gaps in the evolutionary history of Archaea.</title>
        <authorList>
            <person name="Jay Z.J."/>
            <person name="Beam J.P."/>
            <person name="Dlakic M."/>
            <person name="Rusch D.B."/>
            <person name="Kozubal M.A."/>
            <person name="Inskeep W.P."/>
        </authorList>
    </citation>
    <scope>NUCLEOTIDE SEQUENCE [LARGE SCALE GENOMIC DNA]</scope>
    <source>
        <strain evidence="2">BE_D</strain>
    </source>
</reference>
<dbReference type="AlphaFoldDB" id="A0A2R6AKH1"/>
<dbReference type="InterPro" id="IPR004521">
    <property type="entry name" value="Uncharacterised_CHP00451"/>
</dbReference>
<accession>A0A2R6AKH1</accession>
<dbReference type="NCBIfam" id="TIGR00451">
    <property type="entry name" value="unchar_dom_2"/>
    <property type="match status" value="1"/>
</dbReference>
<proteinExistence type="predicted"/>
<dbReference type="GO" id="GO:0001731">
    <property type="term" value="P:formation of translation preinitiation complex"/>
    <property type="evidence" value="ECO:0007669"/>
    <property type="project" value="TreeGrafter"/>
</dbReference>
<dbReference type="InterPro" id="IPR016437">
    <property type="entry name" value="MCT-1/Tma20"/>
</dbReference>
<comment type="caution">
    <text evidence="2">The sequence shown here is derived from an EMBL/GenBank/DDBJ whole genome shotgun (WGS) entry which is preliminary data.</text>
</comment>
<dbReference type="InterPro" id="IPR036974">
    <property type="entry name" value="PUA_sf"/>
</dbReference>
<dbReference type="PANTHER" id="PTHR22798">
    <property type="entry name" value="MCT-1 PROTEIN"/>
    <property type="match status" value="1"/>
</dbReference>